<comment type="subcellular location">
    <subcellularLocation>
        <location evidence="1 7">Membrane</location>
        <topology evidence="1 7">Multi-pass membrane protein</topology>
    </subcellularLocation>
</comment>
<dbReference type="SUPFAM" id="SSF103473">
    <property type="entry name" value="MFS general substrate transporter"/>
    <property type="match status" value="1"/>
</dbReference>
<feature type="transmembrane region" description="Helical" evidence="8">
    <location>
        <begin position="560"/>
        <end position="581"/>
    </location>
</feature>
<feature type="transmembrane region" description="Helical" evidence="8">
    <location>
        <begin position="166"/>
        <end position="187"/>
    </location>
</feature>
<feature type="transmembrane region" description="Helical" evidence="8">
    <location>
        <begin position="256"/>
        <end position="274"/>
    </location>
</feature>
<keyword evidence="10" id="KW-1185">Reference proteome</keyword>
<dbReference type="Proteomes" id="UP001316803">
    <property type="component" value="Unassembled WGS sequence"/>
</dbReference>
<comment type="similarity">
    <text evidence="2 7">Belongs to the major facilitator superfamily. Proton-dependent oligopeptide transporter (POT/PTR) (TC 2.A.17) family.</text>
</comment>
<evidence type="ECO:0000256" key="7">
    <source>
        <dbReference type="RuleBase" id="RU003755"/>
    </source>
</evidence>
<protein>
    <submittedName>
        <fullName evidence="9">Uncharacterized protein</fullName>
    </submittedName>
</protein>
<dbReference type="FunFam" id="1.20.1250.20:FF:000085">
    <property type="entry name" value="MFS peptide transporter Ptr2"/>
    <property type="match status" value="1"/>
</dbReference>
<organism evidence="9 10">
    <name type="scientific">Knufia fluminis</name>
    <dbReference type="NCBI Taxonomy" id="191047"/>
    <lineage>
        <taxon>Eukaryota</taxon>
        <taxon>Fungi</taxon>
        <taxon>Dikarya</taxon>
        <taxon>Ascomycota</taxon>
        <taxon>Pezizomycotina</taxon>
        <taxon>Eurotiomycetes</taxon>
        <taxon>Chaetothyriomycetidae</taxon>
        <taxon>Chaetothyriales</taxon>
        <taxon>Trichomeriaceae</taxon>
        <taxon>Knufia</taxon>
    </lineage>
</organism>
<name>A0AAN8EGA2_9EURO</name>
<sequence>MSSGAAAIESVEAGRADFPGIEKGFSDQKPAALVGDAEKRGLSDNASELTAGLNGEIYPTEEEVATLRRVRGKIPWIIYSIGFVELCERFAYYGTTAVFVNFIQQPLPPGSNTGSAGTYGQPGALGMGQRAATGLTLFNNFWSYIMPLMGGYMADTYWGRYKTINVAIGIATLGHVIIIISAIPQVIVNPNGALAAFVIGLIFFGIGVGFFKCNISPMVAENMEARHPRMFVETLKSGERVIVDPTTTISIVYMRYYWMINVGALLGQISMVYAEKYVGFWLSYTLPTILFLFCPVVMIWCKNKYVMRPPTGSVLSKSFKLLGHILKTNWTGNPAALARKLRSDDTWNAVKPTYIEGSRPPWMTWDDIWVDEVRRGLKACTVFVWYPIFWLAYSQMTNNLVSQASTMRLGGVPNDIVHNLNPFALLISIPILDKYVYPAIAKTGFKFTPIKKITMGFACGATSMTIAALIQHFIYVQSPCGDAASGCETPPPLSVWIQTPAYIFIAFSEIFASITGLEYAFTKAPKNMRSLVTGIFWLAQAFSSAVGQAFVPLASDPLLVWLYTIIAILSALGGAGFWFTFRKLDAEEDALNAIPESAYKGRNGGMVDPETKLSDV</sequence>
<keyword evidence="5 8" id="KW-1133">Transmembrane helix</keyword>
<reference evidence="9 10" key="1">
    <citation type="submission" date="2022-12" db="EMBL/GenBank/DDBJ databases">
        <title>Genomic features and morphological characterization of a novel Knufia sp. strain isolated from spacecraft assembly facility.</title>
        <authorList>
            <person name="Teixeira M."/>
            <person name="Chander A.M."/>
            <person name="Stajich J.E."/>
            <person name="Venkateswaran K."/>
        </authorList>
    </citation>
    <scope>NUCLEOTIDE SEQUENCE [LARGE SCALE GENOMIC DNA]</scope>
    <source>
        <strain evidence="9 10">FJI-L2-BK-P2</strain>
    </source>
</reference>
<evidence type="ECO:0000256" key="6">
    <source>
        <dbReference type="ARBA" id="ARBA00023136"/>
    </source>
</evidence>
<evidence type="ECO:0000313" key="9">
    <source>
        <dbReference type="EMBL" id="KAK5950828.1"/>
    </source>
</evidence>
<dbReference type="GO" id="GO:0071916">
    <property type="term" value="F:dipeptide transmembrane transporter activity"/>
    <property type="evidence" value="ECO:0007669"/>
    <property type="project" value="UniProtKB-ARBA"/>
</dbReference>
<dbReference type="InterPro" id="IPR018456">
    <property type="entry name" value="PTR2_symporter_CS"/>
</dbReference>
<dbReference type="Gene3D" id="1.20.1250.20">
    <property type="entry name" value="MFS general substrate transporter like domains"/>
    <property type="match status" value="1"/>
</dbReference>
<dbReference type="PROSITE" id="PS01023">
    <property type="entry name" value="PTR2_2"/>
    <property type="match status" value="1"/>
</dbReference>
<dbReference type="AlphaFoldDB" id="A0AAN8EGA2"/>
<feature type="transmembrane region" description="Helical" evidence="8">
    <location>
        <begin position="280"/>
        <end position="301"/>
    </location>
</feature>
<comment type="caution">
    <text evidence="9">The sequence shown here is derived from an EMBL/GenBank/DDBJ whole genome shotgun (WGS) entry which is preliminary data.</text>
</comment>
<keyword evidence="4 7" id="KW-0812">Transmembrane</keyword>
<dbReference type="EMBL" id="JAKLMC020000024">
    <property type="protein sequence ID" value="KAK5950828.1"/>
    <property type="molecule type" value="Genomic_DNA"/>
</dbReference>
<keyword evidence="3 7" id="KW-0813">Transport</keyword>
<feature type="transmembrane region" description="Helical" evidence="8">
    <location>
        <begin position="531"/>
        <end position="554"/>
    </location>
</feature>
<feature type="transmembrane region" description="Helical" evidence="8">
    <location>
        <begin position="495"/>
        <end position="519"/>
    </location>
</feature>
<dbReference type="PANTHER" id="PTHR11654">
    <property type="entry name" value="OLIGOPEPTIDE TRANSPORTER-RELATED"/>
    <property type="match status" value="1"/>
</dbReference>
<feature type="transmembrane region" description="Helical" evidence="8">
    <location>
        <begin position="193"/>
        <end position="211"/>
    </location>
</feature>
<evidence type="ECO:0000256" key="4">
    <source>
        <dbReference type="ARBA" id="ARBA00022692"/>
    </source>
</evidence>
<dbReference type="InterPro" id="IPR036259">
    <property type="entry name" value="MFS_trans_sf"/>
</dbReference>
<dbReference type="InterPro" id="IPR000109">
    <property type="entry name" value="POT_fam"/>
</dbReference>
<proteinExistence type="inferred from homology"/>
<evidence type="ECO:0000313" key="10">
    <source>
        <dbReference type="Proteomes" id="UP001316803"/>
    </source>
</evidence>
<gene>
    <name evidence="9" type="ORF">OHC33_008211</name>
</gene>
<dbReference type="GO" id="GO:0005886">
    <property type="term" value="C:plasma membrane"/>
    <property type="evidence" value="ECO:0007669"/>
    <property type="project" value="UniProtKB-ARBA"/>
</dbReference>
<evidence type="ECO:0000256" key="8">
    <source>
        <dbReference type="SAM" id="Phobius"/>
    </source>
</evidence>
<evidence type="ECO:0000256" key="1">
    <source>
        <dbReference type="ARBA" id="ARBA00004141"/>
    </source>
</evidence>
<keyword evidence="6 8" id="KW-0472">Membrane</keyword>
<accession>A0AAN8EGA2</accession>
<evidence type="ECO:0000256" key="2">
    <source>
        <dbReference type="ARBA" id="ARBA00005982"/>
    </source>
</evidence>
<evidence type="ECO:0000256" key="5">
    <source>
        <dbReference type="ARBA" id="ARBA00022989"/>
    </source>
</evidence>
<feature type="transmembrane region" description="Helical" evidence="8">
    <location>
        <begin position="453"/>
        <end position="475"/>
    </location>
</feature>
<evidence type="ECO:0000256" key="3">
    <source>
        <dbReference type="ARBA" id="ARBA00022448"/>
    </source>
</evidence>
<dbReference type="Pfam" id="PF00854">
    <property type="entry name" value="PTR2"/>
    <property type="match status" value="1"/>
</dbReference>